<feature type="compositionally biased region" description="Low complexity" evidence="9">
    <location>
        <begin position="40"/>
        <end position="56"/>
    </location>
</feature>
<evidence type="ECO:0000256" key="4">
    <source>
        <dbReference type="ARBA" id="ARBA00022801"/>
    </source>
</evidence>
<evidence type="ECO:0000256" key="9">
    <source>
        <dbReference type="SAM" id="MobiDB-lite"/>
    </source>
</evidence>
<dbReference type="GO" id="GO:0005634">
    <property type="term" value="C:nucleus"/>
    <property type="evidence" value="ECO:0007669"/>
    <property type="project" value="TreeGrafter"/>
</dbReference>
<evidence type="ECO:0000256" key="3">
    <source>
        <dbReference type="ARBA" id="ARBA00022776"/>
    </source>
</evidence>
<dbReference type="PANTHER" id="PTHR10828:SF17">
    <property type="entry name" value="PROTEIN-TYROSINE-PHOSPHATASE"/>
    <property type="match status" value="1"/>
</dbReference>
<dbReference type="InterPro" id="IPR000751">
    <property type="entry name" value="MPI_Phosphatase"/>
</dbReference>
<evidence type="ECO:0000256" key="1">
    <source>
        <dbReference type="ARBA" id="ARBA00011065"/>
    </source>
</evidence>
<dbReference type="InterPro" id="IPR001763">
    <property type="entry name" value="Rhodanese-like_dom"/>
</dbReference>
<evidence type="ECO:0000256" key="6">
    <source>
        <dbReference type="ARBA" id="ARBA00023306"/>
    </source>
</evidence>
<proteinExistence type="inferred from homology"/>
<keyword evidence="2 8" id="KW-0132">Cell division</keyword>
<evidence type="ECO:0000256" key="5">
    <source>
        <dbReference type="ARBA" id="ARBA00022912"/>
    </source>
</evidence>
<evidence type="ECO:0000313" key="12">
    <source>
        <dbReference type="Proteomes" id="UP001487740"/>
    </source>
</evidence>
<dbReference type="PRINTS" id="PR00716">
    <property type="entry name" value="MPIPHPHTASE"/>
</dbReference>
<feature type="compositionally biased region" description="Polar residues" evidence="9">
    <location>
        <begin position="57"/>
        <end position="68"/>
    </location>
</feature>
<dbReference type="PANTHER" id="PTHR10828">
    <property type="entry name" value="M-PHASE INDUCER PHOSPHATASE DUAL SPECIFICITY PHOSPHATASE CDC25"/>
    <property type="match status" value="1"/>
</dbReference>
<feature type="compositionally biased region" description="Polar residues" evidence="9">
    <location>
        <begin position="128"/>
        <end position="138"/>
    </location>
</feature>
<keyword evidence="3 8" id="KW-0498">Mitosis</keyword>
<dbReference type="EMBL" id="JARAKH010000030">
    <property type="protein sequence ID" value="KAK8387370.1"/>
    <property type="molecule type" value="Genomic_DNA"/>
</dbReference>
<keyword evidence="6 8" id="KW-0131">Cell cycle</keyword>
<dbReference type="InterPro" id="IPR036873">
    <property type="entry name" value="Rhodanese-like_dom_sf"/>
</dbReference>
<dbReference type="GO" id="GO:0010971">
    <property type="term" value="P:positive regulation of G2/M transition of mitotic cell cycle"/>
    <property type="evidence" value="ECO:0007669"/>
    <property type="project" value="TreeGrafter"/>
</dbReference>
<evidence type="ECO:0000313" key="11">
    <source>
        <dbReference type="EMBL" id="KAK8387369.1"/>
    </source>
</evidence>
<evidence type="ECO:0000256" key="7">
    <source>
        <dbReference type="ARBA" id="ARBA00051722"/>
    </source>
</evidence>
<feature type="region of interest" description="Disordered" evidence="9">
    <location>
        <begin position="1"/>
        <end position="184"/>
    </location>
</feature>
<dbReference type="GO" id="GO:0000086">
    <property type="term" value="P:G2/M transition of mitotic cell cycle"/>
    <property type="evidence" value="ECO:0007669"/>
    <property type="project" value="TreeGrafter"/>
</dbReference>
<dbReference type="EC" id="3.1.3.48" evidence="8"/>
<evidence type="ECO:0000259" key="10">
    <source>
        <dbReference type="PROSITE" id="PS50206"/>
    </source>
</evidence>
<keyword evidence="4 8" id="KW-0378">Hydrolase</keyword>
<comment type="catalytic activity">
    <reaction evidence="7 8">
        <text>O-phospho-L-tyrosyl-[protein] + H2O = L-tyrosyl-[protein] + phosphate</text>
        <dbReference type="Rhea" id="RHEA:10684"/>
        <dbReference type="Rhea" id="RHEA-COMP:10136"/>
        <dbReference type="Rhea" id="RHEA-COMP:20101"/>
        <dbReference type="ChEBI" id="CHEBI:15377"/>
        <dbReference type="ChEBI" id="CHEBI:43474"/>
        <dbReference type="ChEBI" id="CHEBI:46858"/>
        <dbReference type="ChEBI" id="CHEBI:61978"/>
        <dbReference type="EC" id="3.1.3.48"/>
    </reaction>
</comment>
<dbReference type="FunFam" id="3.40.250.10:FF:000021">
    <property type="entry name" value="M-phase inducer phosphatase cdc-25.2"/>
    <property type="match status" value="1"/>
</dbReference>
<organism evidence="11 12">
    <name type="scientific">Scylla paramamosain</name>
    <name type="common">Mud crab</name>
    <dbReference type="NCBI Taxonomy" id="85552"/>
    <lineage>
        <taxon>Eukaryota</taxon>
        <taxon>Metazoa</taxon>
        <taxon>Ecdysozoa</taxon>
        <taxon>Arthropoda</taxon>
        <taxon>Crustacea</taxon>
        <taxon>Multicrustacea</taxon>
        <taxon>Malacostraca</taxon>
        <taxon>Eumalacostraca</taxon>
        <taxon>Eucarida</taxon>
        <taxon>Decapoda</taxon>
        <taxon>Pleocyemata</taxon>
        <taxon>Brachyura</taxon>
        <taxon>Eubrachyura</taxon>
        <taxon>Portunoidea</taxon>
        <taxon>Portunidae</taxon>
        <taxon>Portuninae</taxon>
        <taxon>Scylla</taxon>
    </lineage>
</organism>
<dbReference type="SUPFAM" id="SSF52821">
    <property type="entry name" value="Rhodanese/Cell cycle control phosphatase"/>
    <property type="match status" value="1"/>
</dbReference>
<name>A0AAW0TJ13_SCYPA</name>
<keyword evidence="12" id="KW-1185">Reference proteome</keyword>
<feature type="compositionally biased region" description="Polar residues" evidence="9">
    <location>
        <begin position="381"/>
        <end position="401"/>
    </location>
</feature>
<evidence type="ECO:0000256" key="2">
    <source>
        <dbReference type="ARBA" id="ARBA00022618"/>
    </source>
</evidence>
<feature type="compositionally biased region" description="Low complexity" evidence="9">
    <location>
        <begin position="406"/>
        <end position="421"/>
    </location>
</feature>
<comment type="function">
    <text evidence="8">Tyrosine protein phosphatase which functions as a dosage-dependent inducer of mitotic progression.</text>
</comment>
<feature type="compositionally biased region" description="Polar residues" evidence="9">
    <location>
        <begin position="337"/>
        <end position="357"/>
    </location>
</feature>
<dbReference type="AlphaFoldDB" id="A0AAW0TJ13"/>
<feature type="compositionally biased region" description="Polar residues" evidence="9">
    <location>
        <begin position="17"/>
        <end position="39"/>
    </location>
</feature>
<dbReference type="Pfam" id="PF00581">
    <property type="entry name" value="Rhodanese"/>
    <property type="match status" value="1"/>
</dbReference>
<comment type="similarity">
    <text evidence="1 8">Belongs to the MPI phosphatase family.</text>
</comment>
<reference evidence="11 12" key="1">
    <citation type="submission" date="2023-03" db="EMBL/GenBank/DDBJ databases">
        <title>High-quality genome of Scylla paramamosain provides insights in environmental adaptation.</title>
        <authorList>
            <person name="Zhang L."/>
        </authorList>
    </citation>
    <scope>NUCLEOTIDE SEQUENCE [LARGE SCALE GENOMIC DNA]</scope>
    <source>
        <strain evidence="11">LZ_2023a</strain>
        <tissue evidence="11">Muscle</tissue>
    </source>
</reference>
<dbReference type="Gene3D" id="3.40.250.10">
    <property type="entry name" value="Rhodanese-like domain"/>
    <property type="match status" value="1"/>
</dbReference>
<comment type="caution">
    <text evidence="11">The sequence shown here is derived from an EMBL/GenBank/DDBJ whole genome shotgun (WGS) entry which is preliminary data.</text>
</comment>
<feature type="domain" description="Rhodanese" evidence="10">
    <location>
        <begin position="489"/>
        <end position="601"/>
    </location>
</feature>
<gene>
    <name evidence="11" type="ORF">O3P69_018152</name>
</gene>
<evidence type="ECO:0000256" key="8">
    <source>
        <dbReference type="RuleBase" id="RU368028"/>
    </source>
</evidence>
<dbReference type="CDD" id="cd01530">
    <property type="entry name" value="Cdc25"/>
    <property type="match status" value="1"/>
</dbReference>
<dbReference type="GO" id="GO:0004725">
    <property type="term" value="F:protein tyrosine phosphatase activity"/>
    <property type="evidence" value="ECO:0007669"/>
    <property type="project" value="UniProtKB-UniRule"/>
</dbReference>
<dbReference type="GO" id="GO:0051301">
    <property type="term" value="P:cell division"/>
    <property type="evidence" value="ECO:0007669"/>
    <property type="project" value="UniProtKB-UniRule"/>
</dbReference>
<protein>
    <recommendedName>
        <fullName evidence="8">M-phase inducer phosphatase</fullName>
        <ecNumber evidence="8">3.1.3.48</ecNumber>
    </recommendedName>
</protein>
<dbReference type="GO" id="GO:0005737">
    <property type="term" value="C:cytoplasm"/>
    <property type="evidence" value="ECO:0007669"/>
    <property type="project" value="TreeGrafter"/>
</dbReference>
<dbReference type="Proteomes" id="UP001487740">
    <property type="component" value="Unassembled WGS sequence"/>
</dbReference>
<feature type="compositionally biased region" description="Low complexity" evidence="9">
    <location>
        <begin position="81"/>
        <end position="91"/>
    </location>
</feature>
<dbReference type="SMART" id="SM00450">
    <property type="entry name" value="RHOD"/>
    <property type="match status" value="1"/>
</dbReference>
<dbReference type="GO" id="GO:0110032">
    <property type="term" value="P:positive regulation of G2/MI transition of meiotic cell cycle"/>
    <property type="evidence" value="ECO:0007669"/>
    <property type="project" value="TreeGrafter"/>
</dbReference>
<dbReference type="PROSITE" id="PS50206">
    <property type="entry name" value="RHODANESE_3"/>
    <property type="match status" value="1"/>
</dbReference>
<accession>A0AAW0TJ13</accession>
<feature type="compositionally biased region" description="Polar residues" evidence="9">
    <location>
        <begin position="148"/>
        <end position="161"/>
    </location>
</feature>
<feature type="compositionally biased region" description="Low complexity" evidence="9">
    <location>
        <begin position="109"/>
        <end position="121"/>
    </location>
</feature>
<dbReference type="EMBL" id="JARAKH010000030">
    <property type="protein sequence ID" value="KAK8387369.1"/>
    <property type="molecule type" value="Genomic_DNA"/>
</dbReference>
<feature type="region of interest" description="Disordered" evidence="9">
    <location>
        <begin position="337"/>
        <end position="427"/>
    </location>
</feature>
<sequence>MSARDLYRSVLRGGQCDSPQFSSGDLSPMSNLALSLHGTSLNNTPRRRLSLSSNLSDTPQSCLNDSVQLSISSPPDDHSSDSGSSLIEEPSISPRRHTITSSRNKENFPSPYYSPSRLPPRNRASPLQEVQNTVNRSLDFSPLKKNLQMVSPSKRQFTSPQKPSPPDDFDTTSQDSGYSESGKKVDEDCFSVPISCAPRKLNLDLSPAKTQLAVSPVKPVTVVTSTTLSSTAGSNSTAVTTTTATLTIATVTTTQEAPTDASTEGGRPFKKFSSLTKGEEDDAILMDLMNEVAPQDDKPLGFSNLLVAPIVPAKASPPPKAASRPSIRRCLSMIDTTPTSSRVLKPASVQSENTSSFKRPEPPSDICTTDTKRRKLDVPSEQLSPLTSNAPTTTQSRSQPLMTLRQVSAPEPSPSSQQNSKPKFHRCHSESHVSIMKALNKSSGHDGNLTGDFSRPLLLPILEGGKHPDLKSISVDTLADVVRGKYKSKVASCRIIDCRYPYEYEGGHILGAEMWHLPELVSEHLKAQKGAPVIAGEEELRHIMVFHCEFSAERGPKTQRLLREIDRTANKEHYPALHFPEMYLLEGGYKAFYEKYSDLCTPSDYIRMLDPNHSEDLRHFRGKSKSWAAENKQAKSRNAIPRPGLKRLGL</sequence>
<feature type="region of interest" description="Disordered" evidence="9">
    <location>
        <begin position="627"/>
        <end position="650"/>
    </location>
</feature>
<keyword evidence="5 8" id="KW-0904">Protein phosphatase</keyword>